<sequence length="18" mass="2309">MKGKWHYLYQTNNKRGQR</sequence>
<accession>A0ABY5ILR5</accession>
<keyword evidence="1" id="KW-0614">Plasmid</keyword>
<keyword evidence="3" id="KW-1185">Reference proteome</keyword>
<evidence type="ECO:0000313" key="1">
    <source>
        <dbReference type="EMBL" id="UTZ35223.1"/>
    </source>
</evidence>
<gene>
    <name evidence="1" type="ORF">HB762_28210</name>
    <name evidence="2" type="ORF">HB762_28615</name>
</gene>
<dbReference type="EMBL" id="CP050474">
    <property type="protein sequence ID" value="UTZ35223.1"/>
    <property type="molecule type" value="Genomic_DNA"/>
</dbReference>
<name>A0ABY5ILR5_9VIBR</name>
<organism evidence="1 3">
    <name type="scientific">Vibrio campbellii</name>
    <dbReference type="NCBI Taxonomy" id="680"/>
    <lineage>
        <taxon>Bacteria</taxon>
        <taxon>Pseudomonadati</taxon>
        <taxon>Pseudomonadota</taxon>
        <taxon>Gammaproteobacteria</taxon>
        <taxon>Vibrionales</taxon>
        <taxon>Vibrionaceae</taxon>
        <taxon>Vibrio</taxon>
    </lineage>
</organism>
<dbReference type="EMBL" id="CP050474">
    <property type="protein sequence ID" value="UTZ35228.1"/>
    <property type="molecule type" value="Genomic_DNA"/>
</dbReference>
<evidence type="ECO:0000313" key="3">
    <source>
        <dbReference type="Proteomes" id="UP001059912"/>
    </source>
</evidence>
<dbReference type="Proteomes" id="UP001059912">
    <property type="component" value="Plasmid unnamed3"/>
</dbReference>
<protein>
    <submittedName>
        <fullName evidence="1">Uncharacterized protein</fullName>
    </submittedName>
</protein>
<reference evidence="1" key="1">
    <citation type="submission" date="2020-03" db="EMBL/GenBank/DDBJ databases">
        <title>Five strains of Vibrio campbellii isolated from Mariana Trench.</title>
        <authorList>
            <person name="Liang J."/>
            <person name="Zhang X.-H."/>
        </authorList>
    </citation>
    <scope>NUCLEOTIDE SEQUENCE</scope>
    <source>
        <strain evidence="1">LJC013</strain>
        <plasmid evidence="1">unnamed3</plasmid>
    </source>
</reference>
<geneLocation type="plasmid" evidence="1 3">
    <name>unnamed3</name>
</geneLocation>
<proteinExistence type="predicted"/>
<evidence type="ECO:0000313" key="2">
    <source>
        <dbReference type="EMBL" id="UTZ35228.1"/>
    </source>
</evidence>